<feature type="domain" description="AAA+ ATPase" evidence="1">
    <location>
        <begin position="456"/>
        <end position="588"/>
    </location>
</feature>
<sequence>MTDSANTQWVSGNQKYLSATMSLLYARLSLYKATLEDNGVGIEENTSAVNNLQEQLNILAVEMKVPAALDNIVNVFGLSSFEKDLLVTCAAVELDSSFASLIAGLQGNVNACLPTFSLVLASLPGAHWSALSPNAPLRYWRLIELNTDQLISKAPIRIDEHILHYLAGVNHLDERLTGIIEPASLQQDLVPSHIELAKNIIQTCLEKFNTSGFQPIQLSGDNKPDKNNIAVYVCRQLGFYPYTIPVHAIPSATKDIVELARLWNREAALKSYALMIDNSDVDTSDRQRMQVVNSFIGNIQSPMIVNVSRATLSNNTRYGLFEVAKPTSAEQLDLWKKSLEESTNISDRELNRLVAQFNFSAKTITDASRQLVTQNETPLNGDHAKDLLNDLWKTCCIHSRPDIGELAHRIEAIAQMDDLILPEAQKEILRDLIIHTKYRAQVYNDWGFAQRNNRGLGITAIFAGESGTGKTMASEVLAKELKLDLYRIDLSQVVNKYIGETEKNLKRIFDAAEDGGAILLFDEADALFGKRSEVKDSHDRYANVEISYLLQRMEAYRGLAILTTNMKNVMDKAWMRRIRFVVQFPFPDIEQRAEIWKRIFPSATPLNNLDIAKLARLNIAGGNIKNIAMNAAFIAASEGDAVSMQHVQRALRSEYEKIEKSLTNTEIGLLK</sequence>
<comment type="caution">
    <text evidence="2">The sequence shown here is derived from an EMBL/GenBank/DDBJ whole genome shotgun (WGS) entry which is preliminary data.</text>
</comment>
<dbReference type="Proteomes" id="UP001560573">
    <property type="component" value="Unassembled WGS sequence"/>
</dbReference>
<reference evidence="2 3" key="1">
    <citation type="submission" date="2023-07" db="EMBL/GenBank/DDBJ databases">
        <authorList>
            <person name="Lian W.-H."/>
        </authorList>
    </citation>
    <scope>NUCLEOTIDE SEQUENCE [LARGE SCALE GENOMIC DNA]</scope>
    <source>
        <strain evidence="2 3">SYSU DXS3180</strain>
    </source>
</reference>
<dbReference type="PANTHER" id="PTHR46411:SF3">
    <property type="entry name" value="AAA+ ATPASE DOMAIN-CONTAINING PROTEIN"/>
    <property type="match status" value="1"/>
</dbReference>
<dbReference type="InterPro" id="IPR027417">
    <property type="entry name" value="P-loop_NTPase"/>
</dbReference>
<dbReference type="GO" id="GO:0005524">
    <property type="term" value="F:ATP binding"/>
    <property type="evidence" value="ECO:0007669"/>
    <property type="project" value="UniProtKB-KW"/>
</dbReference>
<evidence type="ECO:0000313" key="3">
    <source>
        <dbReference type="Proteomes" id="UP001560573"/>
    </source>
</evidence>
<dbReference type="InterPro" id="IPR003593">
    <property type="entry name" value="AAA+_ATPase"/>
</dbReference>
<name>A0ABV3ZGG2_9BACT</name>
<gene>
    <name evidence="2" type="ORF">QTN47_11730</name>
</gene>
<dbReference type="EMBL" id="JAULBC010000003">
    <property type="protein sequence ID" value="MEX6688171.1"/>
    <property type="molecule type" value="Genomic_DNA"/>
</dbReference>
<organism evidence="2 3">
    <name type="scientific">Danxiaibacter flavus</name>
    <dbReference type="NCBI Taxonomy" id="3049108"/>
    <lineage>
        <taxon>Bacteria</taxon>
        <taxon>Pseudomonadati</taxon>
        <taxon>Bacteroidota</taxon>
        <taxon>Chitinophagia</taxon>
        <taxon>Chitinophagales</taxon>
        <taxon>Chitinophagaceae</taxon>
        <taxon>Danxiaibacter</taxon>
    </lineage>
</organism>
<dbReference type="CDD" id="cd19481">
    <property type="entry name" value="RecA-like_protease"/>
    <property type="match status" value="1"/>
</dbReference>
<dbReference type="SUPFAM" id="SSF52540">
    <property type="entry name" value="P-loop containing nucleoside triphosphate hydrolases"/>
    <property type="match status" value="1"/>
</dbReference>
<dbReference type="SMART" id="SM00382">
    <property type="entry name" value="AAA"/>
    <property type="match status" value="1"/>
</dbReference>
<dbReference type="PANTHER" id="PTHR46411">
    <property type="entry name" value="FAMILY ATPASE, PUTATIVE-RELATED"/>
    <property type="match status" value="1"/>
</dbReference>
<dbReference type="InterPro" id="IPR003959">
    <property type="entry name" value="ATPase_AAA_core"/>
</dbReference>
<proteinExistence type="predicted"/>
<dbReference type="Pfam" id="PF00004">
    <property type="entry name" value="AAA"/>
    <property type="match status" value="1"/>
</dbReference>
<keyword evidence="3" id="KW-1185">Reference proteome</keyword>
<dbReference type="RefSeq" id="WP_369329579.1">
    <property type="nucleotide sequence ID" value="NZ_JAULBC010000003.1"/>
</dbReference>
<evidence type="ECO:0000259" key="1">
    <source>
        <dbReference type="SMART" id="SM00382"/>
    </source>
</evidence>
<keyword evidence="2" id="KW-0547">Nucleotide-binding</keyword>
<dbReference type="InterPro" id="IPR054472">
    <property type="entry name" value="WHD"/>
</dbReference>
<keyword evidence="2" id="KW-0067">ATP-binding</keyword>
<accession>A0ABV3ZGG2</accession>
<evidence type="ECO:0000313" key="2">
    <source>
        <dbReference type="EMBL" id="MEX6688171.1"/>
    </source>
</evidence>
<dbReference type="Gene3D" id="3.40.50.300">
    <property type="entry name" value="P-loop containing nucleotide triphosphate hydrolases"/>
    <property type="match status" value="1"/>
</dbReference>
<protein>
    <submittedName>
        <fullName evidence="2">ATP-binding protein</fullName>
    </submittedName>
</protein>
<dbReference type="Pfam" id="PF22977">
    <property type="entry name" value="WHD"/>
    <property type="match status" value="1"/>
</dbReference>